<feature type="domain" description="Amidohydrolase-related" evidence="1">
    <location>
        <begin position="42"/>
        <end position="295"/>
    </location>
</feature>
<dbReference type="PANTHER" id="PTHR43135">
    <property type="entry name" value="ALPHA-D-RIBOSE 1-METHYLPHOSPHONATE 5-TRIPHOSPHATE DIPHOSPHATASE"/>
    <property type="match status" value="1"/>
</dbReference>
<gene>
    <name evidence="2" type="ORF">METZ01_LOCUS335442</name>
</gene>
<protein>
    <recommendedName>
        <fullName evidence="1">Amidohydrolase-related domain-containing protein</fullName>
    </recommendedName>
</protein>
<feature type="non-terminal residue" evidence="2">
    <location>
        <position position="1"/>
    </location>
</feature>
<organism evidence="2">
    <name type="scientific">marine metagenome</name>
    <dbReference type="NCBI Taxonomy" id="408172"/>
    <lineage>
        <taxon>unclassified sequences</taxon>
        <taxon>metagenomes</taxon>
        <taxon>ecological metagenomes</taxon>
    </lineage>
</organism>
<dbReference type="Pfam" id="PF01979">
    <property type="entry name" value="Amidohydro_1"/>
    <property type="match status" value="1"/>
</dbReference>
<dbReference type="SUPFAM" id="SSF51338">
    <property type="entry name" value="Composite domain of metallo-dependent hydrolases"/>
    <property type="match status" value="1"/>
</dbReference>
<proteinExistence type="predicted"/>
<dbReference type="PANTHER" id="PTHR43135:SF3">
    <property type="entry name" value="ALPHA-D-RIBOSE 1-METHYLPHOSPHONATE 5-TRIPHOSPHATE DIPHOSPHATASE"/>
    <property type="match status" value="1"/>
</dbReference>
<sequence length="316" mass="35197">YLASVSMNGTSVTTPEEAKQRAREYKVDGYDLIKTHEGMSLDVFDALAETASEVNIPFGGHVSDYVGLRHALSSGQVSIDHLDNYVEALAPSDDRVDEDRGLRGVGALLESVDESRIPELVRATVEAGAWVVPTMVLWETAFFNERGSADVLSNRPEVRYMPPEMVDRWREAVDSRLESTEIEINRRIALLRRNILTALHEGGANIALGTDSPQIFSVPGFAMYHEMALYTDVGMTPYEVLEIGTRRPAEYFDATDEFGTVAVGRRADLILLNANPADDISHIRNRVGVMVNGRWIPSDEIERRLRNIALFYGNEP</sequence>
<dbReference type="Gene3D" id="2.30.40.10">
    <property type="entry name" value="Urease, subunit C, domain 1"/>
    <property type="match status" value="1"/>
</dbReference>
<dbReference type="GO" id="GO:0016810">
    <property type="term" value="F:hydrolase activity, acting on carbon-nitrogen (but not peptide) bonds"/>
    <property type="evidence" value="ECO:0007669"/>
    <property type="project" value="InterPro"/>
</dbReference>
<evidence type="ECO:0000313" key="2">
    <source>
        <dbReference type="EMBL" id="SVC82588.1"/>
    </source>
</evidence>
<reference evidence="2" key="1">
    <citation type="submission" date="2018-05" db="EMBL/GenBank/DDBJ databases">
        <authorList>
            <person name="Lanie J.A."/>
            <person name="Ng W.-L."/>
            <person name="Kazmierczak K.M."/>
            <person name="Andrzejewski T.M."/>
            <person name="Davidsen T.M."/>
            <person name="Wayne K.J."/>
            <person name="Tettelin H."/>
            <person name="Glass J.I."/>
            <person name="Rusch D."/>
            <person name="Podicherti R."/>
            <person name="Tsui H.-C.T."/>
            <person name="Winkler M.E."/>
        </authorList>
    </citation>
    <scope>NUCLEOTIDE SEQUENCE</scope>
</reference>
<dbReference type="InterPro" id="IPR006680">
    <property type="entry name" value="Amidohydro-rel"/>
</dbReference>
<evidence type="ECO:0000259" key="1">
    <source>
        <dbReference type="Pfam" id="PF01979"/>
    </source>
</evidence>
<dbReference type="Gene3D" id="3.40.50.10910">
    <property type="entry name" value="Amidohydrolase"/>
    <property type="match status" value="1"/>
</dbReference>
<dbReference type="AlphaFoldDB" id="A0A382QCA4"/>
<accession>A0A382QCA4</accession>
<dbReference type="Gene3D" id="1.20.58.520">
    <property type="entry name" value="Amidohydrolase"/>
    <property type="match status" value="1"/>
</dbReference>
<dbReference type="InterPro" id="IPR051781">
    <property type="entry name" value="Metallo-dep_Hydrolase"/>
</dbReference>
<dbReference type="EMBL" id="UINC01113164">
    <property type="protein sequence ID" value="SVC82588.1"/>
    <property type="molecule type" value="Genomic_DNA"/>
</dbReference>
<dbReference type="SUPFAM" id="SSF51556">
    <property type="entry name" value="Metallo-dependent hydrolases"/>
    <property type="match status" value="1"/>
</dbReference>
<dbReference type="InterPro" id="IPR011059">
    <property type="entry name" value="Metal-dep_hydrolase_composite"/>
</dbReference>
<dbReference type="Gene3D" id="3.30.110.90">
    <property type="entry name" value="Amidohydrolase"/>
    <property type="match status" value="1"/>
</dbReference>
<name>A0A382QCA4_9ZZZZ</name>
<dbReference type="InterPro" id="IPR032466">
    <property type="entry name" value="Metal_Hydrolase"/>
</dbReference>